<dbReference type="Pfam" id="PF02913">
    <property type="entry name" value="FAD-oxidase_C"/>
    <property type="match status" value="1"/>
</dbReference>
<dbReference type="Gene3D" id="3.30.43.10">
    <property type="entry name" value="Uridine Diphospho-n-acetylenolpyruvylglucosamine Reductase, domain 2"/>
    <property type="match status" value="1"/>
</dbReference>
<dbReference type="Gene3D" id="3.30.70.2190">
    <property type="match status" value="1"/>
</dbReference>
<comment type="similarity">
    <text evidence="1">Belongs to the FAD-binding oxidoreductase/transferase type 4 family.</text>
</comment>
<dbReference type="InterPro" id="IPR006094">
    <property type="entry name" value="Oxid_FAD_bind_N"/>
</dbReference>
<keyword evidence="2" id="KW-0285">Flavoprotein</keyword>
<evidence type="ECO:0000256" key="2">
    <source>
        <dbReference type="ARBA" id="ARBA00022630"/>
    </source>
</evidence>
<dbReference type="HOGENOM" id="CLU_017779_4_1_5"/>
<dbReference type="PANTHER" id="PTHR43716:SF2">
    <property type="entry name" value="BLL6224 PROTEIN"/>
    <property type="match status" value="1"/>
</dbReference>
<dbReference type="InterPro" id="IPR016164">
    <property type="entry name" value="FAD-linked_Oxase-like_C"/>
</dbReference>
<dbReference type="STRING" id="1082931.KKY_3794"/>
<dbReference type="PROSITE" id="PS51387">
    <property type="entry name" value="FAD_PCMH"/>
    <property type="match status" value="1"/>
</dbReference>
<reference evidence="5 6" key="1">
    <citation type="journal article" date="2012" name="J. Bacteriol.">
        <title>Complete genome sequence of Pelagibacterium halotolerans B2T.</title>
        <authorList>
            <person name="Huo Y.Y."/>
            <person name="Cheng H."/>
            <person name="Han X.F."/>
            <person name="Jiang X.W."/>
            <person name="Sun C."/>
            <person name="Zhang X.Q."/>
            <person name="Zhu X.F."/>
            <person name="Liu Y.F."/>
            <person name="Li P.F."/>
            <person name="Ni P.X."/>
            <person name="Wu M."/>
        </authorList>
    </citation>
    <scope>NUCLEOTIDE SEQUENCE [LARGE SCALE GENOMIC DNA]</scope>
    <source>
        <strain evidence="6">DSM 22347 / JCM 15775 / CGMCC 1.7692 / B2</strain>
    </source>
</reference>
<dbReference type="RefSeq" id="WP_014132920.1">
    <property type="nucleotide sequence ID" value="NC_016078.1"/>
</dbReference>
<dbReference type="Gene3D" id="3.30.70.2740">
    <property type="match status" value="1"/>
</dbReference>
<keyword evidence="6" id="KW-1185">Reference proteome</keyword>
<evidence type="ECO:0000259" key="4">
    <source>
        <dbReference type="PROSITE" id="PS51387"/>
    </source>
</evidence>
<dbReference type="GO" id="GO:0003824">
    <property type="term" value="F:catalytic activity"/>
    <property type="evidence" value="ECO:0007669"/>
    <property type="project" value="InterPro"/>
</dbReference>
<dbReference type="KEGG" id="phl:KKY_3794"/>
<dbReference type="eggNOG" id="COG0277">
    <property type="taxonomic scope" value="Bacteria"/>
</dbReference>
<gene>
    <name evidence="5" type="ordered locus">KKY_3794</name>
</gene>
<dbReference type="SUPFAM" id="SSF56176">
    <property type="entry name" value="FAD-binding/transporter-associated domain-like"/>
    <property type="match status" value="1"/>
</dbReference>
<dbReference type="GO" id="GO:0071949">
    <property type="term" value="F:FAD binding"/>
    <property type="evidence" value="ECO:0007669"/>
    <property type="project" value="InterPro"/>
</dbReference>
<organism evidence="5 6">
    <name type="scientific">Pelagibacterium halotolerans (strain DSM 22347 / JCM 15775 / CGMCC 1.7692 / B2)</name>
    <dbReference type="NCBI Taxonomy" id="1082931"/>
    <lineage>
        <taxon>Bacteria</taxon>
        <taxon>Pseudomonadati</taxon>
        <taxon>Pseudomonadota</taxon>
        <taxon>Alphaproteobacteria</taxon>
        <taxon>Hyphomicrobiales</taxon>
        <taxon>Devosiaceae</taxon>
        <taxon>Pelagibacterium</taxon>
    </lineage>
</organism>
<sequence>MSDLSQELFDLLGPKGWLSAHDSVGSVRDWLDRYGEPPLGIARPATTGEVAAVIGACARAGVPVVPQGGNTGLCGAAVCGRAGSVIVSLSRMNAMGKPDTATGSMTVEAGVVLAALHDALEPHDLIFPLHLGAEGTAQIGGLIGTNAGGSHAARYGMMQDLVLGLEVVLADGSIWNGLRAVQKDNAGYQLRKLFCGGEGTLGIVTRAVLKLFPAPKVRETALLAVPDMDALVAVGSLLRKEAGEFLGGLEFFSDFGLDLALANVEGLAMPLESRAPWYLLVEMTAGSSKVPLSEIMQSCLEDGFGQGIVVDGALAMSDTQRAAFWRLREEQPEGQRLEGPQLKHDISVPPGRLAEFIGEAGNLCQDILGGVRINAFGHLGDGNTHYNLSPPAGHPDFADTAPALATALARLATELGGSFAAEHGLGRSKIALADALRPAAERALMGRIKQALDPQGLLNPGVVLAANTSGTIDRNTPNLL</sequence>
<protein>
    <submittedName>
        <fullName evidence="5">D-2-hydroxyglutarate dehydrogenase</fullName>
    </submittedName>
</protein>
<accession>G4RD26</accession>
<dbReference type="SUPFAM" id="SSF55103">
    <property type="entry name" value="FAD-linked oxidases, C-terminal domain"/>
    <property type="match status" value="1"/>
</dbReference>
<dbReference type="InterPro" id="IPR016167">
    <property type="entry name" value="FAD-bd_PCMH_sub1"/>
</dbReference>
<evidence type="ECO:0000256" key="1">
    <source>
        <dbReference type="ARBA" id="ARBA00008000"/>
    </source>
</evidence>
<dbReference type="AlphaFoldDB" id="G4RD26"/>
<feature type="domain" description="FAD-binding PCMH-type" evidence="4">
    <location>
        <begin position="34"/>
        <end position="214"/>
    </location>
</feature>
<dbReference type="EMBL" id="CP003075">
    <property type="protein sequence ID" value="AEQ53776.1"/>
    <property type="molecule type" value="Genomic_DNA"/>
</dbReference>
<dbReference type="InterPro" id="IPR016166">
    <property type="entry name" value="FAD-bd_PCMH"/>
</dbReference>
<dbReference type="Proteomes" id="UP000008850">
    <property type="component" value="Chromosome"/>
</dbReference>
<dbReference type="InterPro" id="IPR036318">
    <property type="entry name" value="FAD-bd_PCMH-like_sf"/>
</dbReference>
<evidence type="ECO:0000313" key="5">
    <source>
        <dbReference type="EMBL" id="AEQ53776.1"/>
    </source>
</evidence>
<dbReference type="Gene3D" id="3.30.465.10">
    <property type="match status" value="1"/>
</dbReference>
<dbReference type="GO" id="GO:0022904">
    <property type="term" value="P:respiratory electron transport chain"/>
    <property type="evidence" value="ECO:0007669"/>
    <property type="project" value="TreeGrafter"/>
</dbReference>
<dbReference type="InterPro" id="IPR016169">
    <property type="entry name" value="FAD-bd_PCMH_sub2"/>
</dbReference>
<proteinExistence type="inferred from homology"/>
<dbReference type="PANTHER" id="PTHR43716">
    <property type="entry name" value="D-2-HYDROXYGLUTARATE DEHYDROGENASE, MITOCHONDRIAL"/>
    <property type="match status" value="1"/>
</dbReference>
<name>G4RD26_PELHB</name>
<dbReference type="InterPro" id="IPR016171">
    <property type="entry name" value="Vanillyl_alc_oxidase_C-sub2"/>
</dbReference>
<dbReference type="InterPro" id="IPR051264">
    <property type="entry name" value="FAD-oxidored/transferase_4"/>
</dbReference>
<evidence type="ECO:0000313" key="6">
    <source>
        <dbReference type="Proteomes" id="UP000008850"/>
    </source>
</evidence>
<dbReference type="Pfam" id="PF01565">
    <property type="entry name" value="FAD_binding_4"/>
    <property type="match status" value="1"/>
</dbReference>
<dbReference type="InterPro" id="IPR004113">
    <property type="entry name" value="FAD-bd_oxidored_4_C"/>
</dbReference>
<evidence type="ECO:0000256" key="3">
    <source>
        <dbReference type="ARBA" id="ARBA00022827"/>
    </source>
</evidence>
<dbReference type="Gene3D" id="1.10.45.10">
    <property type="entry name" value="Vanillyl-alcohol Oxidase, Chain A, domain 4"/>
    <property type="match status" value="1"/>
</dbReference>
<dbReference type="PATRIC" id="fig|1082931.4.peg.3745"/>
<keyword evidence="3" id="KW-0274">FAD</keyword>